<gene>
    <name evidence="2" type="ORF">AWH69_01815</name>
</gene>
<protein>
    <recommendedName>
        <fullName evidence="4">Alkaline shock response membrane anchor protein AmaP</fullName>
    </recommendedName>
</protein>
<evidence type="ECO:0008006" key="4">
    <source>
        <dbReference type="Google" id="ProtNLM"/>
    </source>
</evidence>
<organism evidence="2 3">
    <name type="scientific">Janibacter melonis</name>
    <dbReference type="NCBI Taxonomy" id="262209"/>
    <lineage>
        <taxon>Bacteria</taxon>
        <taxon>Bacillati</taxon>
        <taxon>Actinomycetota</taxon>
        <taxon>Actinomycetes</taxon>
        <taxon>Micrococcales</taxon>
        <taxon>Intrasporangiaceae</taxon>
        <taxon>Janibacter</taxon>
    </lineage>
</organism>
<accession>A0A176QFV3</accession>
<dbReference type="EMBL" id="LQZG01000001">
    <property type="protein sequence ID" value="OAB88562.1"/>
    <property type="molecule type" value="Genomic_DNA"/>
</dbReference>
<reference evidence="2 3" key="1">
    <citation type="submission" date="2016-01" db="EMBL/GenBank/DDBJ databases">
        <title>Janibacter melonis strain CD11_4 genome sequencing and assembly.</title>
        <authorList>
            <person name="Nair G.R."/>
            <person name="Kaur G."/>
            <person name="Chander A.M."/>
            <person name="Mayilraj S."/>
        </authorList>
    </citation>
    <scope>NUCLEOTIDE SEQUENCE [LARGE SCALE GENOMIC DNA]</scope>
    <source>
        <strain evidence="2 3">CD11-4</strain>
    </source>
</reference>
<evidence type="ECO:0000313" key="3">
    <source>
        <dbReference type="Proteomes" id="UP000076976"/>
    </source>
</evidence>
<dbReference type="AlphaFoldDB" id="A0A176QFV3"/>
<proteinExistence type="predicted"/>
<feature type="transmembrane region" description="Helical" evidence="1">
    <location>
        <begin position="53"/>
        <end position="77"/>
    </location>
</feature>
<evidence type="ECO:0000313" key="2">
    <source>
        <dbReference type="EMBL" id="OAB88562.1"/>
    </source>
</evidence>
<dbReference type="RefSeq" id="WP_068270627.1">
    <property type="nucleotide sequence ID" value="NZ_LQZG01000001.1"/>
</dbReference>
<keyword evidence="1" id="KW-0472">Membrane</keyword>
<evidence type="ECO:0000256" key="1">
    <source>
        <dbReference type="SAM" id="Phobius"/>
    </source>
</evidence>
<keyword evidence="1" id="KW-1133">Transmembrane helix</keyword>
<keyword evidence="3" id="KW-1185">Reference proteome</keyword>
<comment type="caution">
    <text evidence="2">The sequence shown here is derived from an EMBL/GenBank/DDBJ whole genome shotgun (WGS) entry which is preliminary data.</text>
</comment>
<feature type="transmembrane region" description="Helical" evidence="1">
    <location>
        <begin position="12"/>
        <end position="33"/>
    </location>
</feature>
<dbReference type="Proteomes" id="UP000076976">
    <property type="component" value="Unassembled WGS sequence"/>
</dbReference>
<dbReference type="STRING" id="262209.AWH69_01815"/>
<name>A0A176QFV3_9MICO</name>
<sequence>MTSRRTAVWDRTGTLVLSLVLLVSGAGLVWWWSGRSPAADTLSTRTATELTQASWWPAALGAAGVLLVILGLAWLLAHLHRSSVDRLHVSGSGPLGRLDAAAGEVVGAAADAFADTIGVRRASGSLVRDRGQLVASITATVERECDLAALAQHADLVSAQLHDVLGRDDIRCRVQLKVARLGARMPRSL</sequence>
<keyword evidence="1" id="KW-0812">Transmembrane</keyword>